<dbReference type="SMART" id="SM00534">
    <property type="entry name" value="MUTSac"/>
    <property type="match status" value="1"/>
</dbReference>
<dbReference type="AlphaFoldDB" id="A0A6C0EJP8"/>
<reference evidence="9" key="1">
    <citation type="journal article" date="2020" name="Nature">
        <title>Giant virus diversity and host interactions through global metagenomics.</title>
        <authorList>
            <person name="Schulz F."/>
            <person name="Roux S."/>
            <person name="Paez-Espino D."/>
            <person name="Jungbluth S."/>
            <person name="Walsh D.A."/>
            <person name="Denef V.J."/>
            <person name="McMahon K.D."/>
            <person name="Konstantinidis K.T."/>
            <person name="Eloe-Fadrosh E.A."/>
            <person name="Kyrpides N.C."/>
            <person name="Woyke T."/>
        </authorList>
    </citation>
    <scope>NUCLEOTIDE SEQUENCE</scope>
    <source>
        <strain evidence="9">GVMAG-M-3300001348-25</strain>
    </source>
</reference>
<dbReference type="GO" id="GO:0005634">
    <property type="term" value="C:nucleus"/>
    <property type="evidence" value="ECO:0007669"/>
    <property type="project" value="TreeGrafter"/>
</dbReference>
<dbReference type="PANTHER" id="PTHR11361">
    <property type="entry name" value="DNA MISMATCH REPAIR PROTEIN MUTS FAMILY MEMBER"/>
    <property type="match status" value="1"/>
</dbReference>
<dbReference type="Gene3D" id="1.10.1420.10">
    <property type="match status" value="1"/>
</dbReference>
<dbReference type="InterPro" id="IPR007696">
    <property type="entry name" value="DNA_mismatch_repair_MutS_core"/>
</dbReference>
<dbReference type="GO" id="GO:0005739">
    <property type="term" value="C:mitochondrion"/>
    <property type="evidence" value="ECO:0007669"/>
    <property type="project" value="TreeGrafter"/>
</dbReference>
<dbReference type="SUPFAM" id="SSF55271">
    <property type="entry name" value="DNA repair protein MutS, domain I"/>
    <property type="match status" value="1"/>
</dbReference>
<dbReference type="SUPFAM" id="SSF53150">
    <property type="entry name" value="DNA repair protein MutS, domain II"/>
    <property type="match status" value="1"/>
</dbReference>
<evidence type="ECO:0000259" key="7">
    <source>
        <dbReference type="SMART" id="SM00533"/>
    </source>
</evidence>
<proteinExistence type="inferred from homology"/>
<keyword evidence="3" id="KW-0227">DNA damage</keyword>
<dbReference type="InterPro" id="IPR000432">
    <property type="entry name" value="DNA_mismatch_repair_MutS_C"/>
</dbReference>
<dbReference type="GO" id="GO:0043504">
    <property type="term" value="P:mitochondrial DNA repair"/>
    <property type="evidence" value="ECO:0007669"/>
    <property type="project" value="TreeGrafter"/>
</dbReference>
<evidence type="ECO:0000256" key="4">
    <source>
        <dbReference type="ARBA" id="ARBA00022840"/>
    </source>
</evidence>
<keyword evidence="4" id="KW-0067">ATP-binding</keyword>
<dbReference type="InterPro" id="IPR017261">
    <property type="entry name" value="DNA_mismatch_repair_MutS/MSH"/>
</dbReference>
<dbReference type="SMART" id="SM00533">
    <property type="entry name" value="MUTSd"/>
    <property type="match status" value="1"/>
</dbReference>
<evidence type="ECO:0000256" key="1">
    <source>
        <dbReference type="ARBA" id="ARBA00006271"/>
    </source>
</evidence>
<keyword evidence="6" id="KW-0234">DNA repair</keyword>
<protein>
    <recommendedName>
        <fullName evidence="10">DNA mismatch repair proteins mutS family domain-containing protein</fullName>
    </recommendedName>
</protein>
<sequence length="968" mass="112905">MTTITGDYLQYTEKHNQEYGKNIIVLLKVGAFYEMYGLKNANNQVVGSDVEIVCNFCDLQLSERSNMFHNKMPVLIAGFRDYCLDKYVEKITNNNYTCFVYDQFEENKKFYRKLTNIFSPGTYFNTNDNELQNITMVIWYELMNNNNIIFGISHINIITGQTYLCEYIEKYSKTPTILDNLERYLSIYNPCEIICITNLDIRENKNLINMLNIQTQNVRTIYLNNENIGNKLNLQAKNCSKQVYIKEVMQSVFQPHDYNSFIYDYLQYTYGLQAFTFLCNWISQHNEYLLDKISPPLLETSNETMQLANHSLTQLNIINNNKTKLSSLSSFLNNCLTPMGKREFVNILVHPITNIEKLNYEYDYCEYVVKNDSLIEVTRDHLKNMHDLEKLQRQIFLNKITPRNVNQIYKNVKSCLELWNHINEHNKELCMYFKNNATLHESCNKILHYISSSINMESLEKNEMLHENMFVSGYNTCLDELINKVDNSESLLNKFISCFQDIFIKSEKKDVTYVKLHTTDKMPPNIICTQKRSIVFKKYLEKNDSDICIIHDNNTIVMDNQFSYPKSTSGNVCIHHDKIQKNCETYFRKKQELIIQIEKTFHEFCTELKIFRNEMTDIVNFISQIDILQNKAYIAKKYNYVKPNIVSGDTSRIEVKGMRHALIEQINIDETYVKNDMYLNEHRNGMLLFGTNAVGKTSFMKALGIVIIMAQSGLYVPCDYVELVPYTKMFTRILNNDNMFKGLSTFAVEMSELRVILQNADENSIVLGDELCSGTEYESATSIFVSGIQWLHKKQCSFVFATHLHNITTFDEINELERLSMNHISVKYDNANDCLIYDRILKDGPGSSMYGLEVCKSLHLPMEFLDNAHDIRNKYMNNTDSLSMPKSSYNAKKIRNMCELCKTKQATEVHHLMHQCSANGDDFIGHIHKNNVANLASICEDCHQKIHHENVEMRRVKTTKGYVFSSLN</sequence>
<dbReference type="InterPro" id="IPR007695">
    <property type="entry name" value="DNA_mismatch_repair_MutS-lik_N"/>
</dbReference>
<dbReference type="InterPro" id="IPR016151">
    <property type="entry name" value="DNA_mismatch_repair_MutS_N"/>
</dbReference>
<evidence type="ECO:0000313" key="9">
    <source>
        <dbReference type="EMBL" id="QHT28519.1"/>
    </source>
</evidence>
<dbReference type="InterPro" id="IPR036678">
    <property type="entry name" value="MutS_con_dom_sf"/>
</dbReference>
<dbReference type="GO" id="GO:0006298">
    <property type="term" value="P:mismatch repair"/>
    <property type="evidence" value="ECO:0007669"/>
    <property type="project" value="InterPro"/>
</dbReference>
<keyword evidence="5" id="KW-0238">DNA-binding</keyword>
<evidence type="ECO:0000256" key="2">
    <source>
        <dbReference type="ARBA" id="ARBA00022741"/>
    </source>
</evidence>
<dbReference type="Pfam" id="PF00488">
    <property type="entry name" value="MutS_V"/>
    <property type="match status" value="1"/>
</dbReference>
<evidence type="ECO:0000259" key="8">
    <source>
        <dbReference type="SMART" id="SM00534"/>
    </source>
</evidence>
<evidence type="ECO:0000256" key="5">
    <source>
        <dbReference type="ARBA" id="ARBA00023125"/>
    </source>
</evidence>
<evidence type="ECO:0000256" key="3">
    <source>
        <dbReference type="ARBA" id="ARBA00022763"/>
    </source>
</evidence>
<dbReference type="SUPFAM" id="SSF48334">
    <property type="entry name" value="DNA repair protein MutS, domain III"/>
    <property type="match status" value="1"/>
</dbReference>
<dbReference type="Gene3D" id="3.40.50.300">
    <property type="entry name" value="P-loop containing nucleotide triphosphate hydrolases"/>
    <property type="match status" value="1"/>
</dbReference>
<keyword evidence="2" id="KW-0547">Nucleotide-binding</keyword>
<dbReference type="InterPro" id="IPR036187">
    <property type="entry name" value="DNA_mismatch_repair_MutS_sf"/>
</dbReference>
<name>A0A6C0EJP8_9ZZZZ</name>
<dbReference type="PIRSF" id="PIRSF037677">
    <property type="entry name" value="DNA_mis_repair_Msh6"/>
    <property type="match status" value="1"/>
</dbReference>
<feature type="domain" description="DNA mismatch repair proteins mutS family" evidence="8">
    <location>
        <begin position="683"/>
        <end position="873"/>
    </location>
</feature>
<dbReference type="Gene3D" id="3.40.1170.10">
    <property type="entry name" value="DNA repair protein MutS, domain I"/>
    <property type="match status" value="1"/>
</dbReference>
<dbReference type="GO" id="GO:0140664">
    <property type="term" value="F:ATP-dependent DNA damage sensor activity"/>
    <property type="evidence" value="ECO:0007669"/>
    <property type="project" value="InterPro"/>
</dbReference>
<evidence type="ECO:0000256" key="6">
    <source>
        <dbReference type="ARBA" id="ARBA00023204"/>
    </source>
</evidence>
<dbReference type="Pfam" id="PF05192">
    <property type="entry name" value="MutS_III"/>
    <property type="match status" value="1"/>
</dbReference>
<dbReference type="EMBL" id="MN738861">
    <property type="protein sequence ID" value="QHT28519.1"/>
    <property type="molecule type" value="Genomic_DNA"/>
</dbReference>
<feature type="domain" description="DNA mismatch repair protein MutS core" evidence="7">
    <location>
        <begin position="323"/>
        <end position="666"/>
    </location>
</feature>
<comment type="similarity">
    <text evidence="1">Belongs to the DNA mismatch repair MutS family.</text>
</comment>
<dbReference type="Pfam" id="PF01624">
    <property type="entry name" value="MutS_I"/>
    <property type="match status" value="1"/>
</dbReference>
<dbReference type="InterPro" id="IPR027417">
    <property type="entry name" value="P-loop_NTPase"/>
</dbReference>
<organism evidence="9">
    <name type="scientific">viral metagenome</name>
    <dbReference type="NCBI Taxonomy" id="1070528"/>
    <lineage>
        <taxon>unclassified sequences</taxon>
        <taxon>metagenomes</taxon>
        <taxon>organismal metagenomes</taxon>
    </lineage>
</organism>
<dbReference type="GO" id="GO:0005524">
    <property type="term" value="F:ATP binding"/>
    <property type="evidence" value="ECO:0007669"/>
    <property type="project" value="UniProtKB-KW"/>
</dbReference>
<accession>A0A6C0EJP8</accession>
<dbReference type="GO" id="GO:0030983">
    <property type="term" value="F:mismatched DNA binding"/>
    <property type="evidence" value="ECO:0007669"/>
    <property type="project" value="InterPro"/>
</dbReference>
<evidence type="ECO:0008006" key="10">
    <source>
        <dbReference type="Google" id="ProtNLM"/>
    </source>
</evidence>
<dbReference type="SUPFAM" id="SSF52540">
    <property type="entry name" value="P-loop containing nucleoside triphosphate hydrolases"/>
    <property type="match status" value="1"/>
</dbReference>
<dbReference type="PANTHER" id="PTHR11361:SF34">
    <property type="entry name" value="DNA MISMATCH REPAIR PROTEIN MSH1, MITOCHONDRIAL"/>
    <property type="match status" value="1"/>
</dbReference>
<dbReference type="InterPro" id="IPR045076">
    <property type="entry name" value="MutS"/>
</dbReference>